<dbReference type="Proteomes" id="UP001491310">
    <property type="component" value="Unassembled WGS sequence"/>
</dbReference>
<dbReference type="EMBL" id="JALJOT010000001">
    <property type="protein sequence ID" value="KAK9918634.1"/>
    <property type="molecule type" value="Genomic_DNA"/>
</dbReference>
<proteinExistence type="predicted"/>
<keyword evidence="3" id="KW-1185">Reference proteome</keyword>
<feature type="region of interest" description="Disordered" evidence="1">
    <location>
        <begin position="54"/>
        <end position="77"/>
    </location>
</feature>
<evidence type="ECO:0008006" key="4">
    <source>
        <dbReference type="Google" id="ProtNLM"/>
    </source>
</evidence>
<evidence type="ECO:0000256" key="1">
    <source>
        <dbReference type="SAM" id="MobiDB-lite"/>
    </source>
</evidence>
<reference evidence="2 3" key="1">
    <citation type="journal article" date="2024" name="Nat. Commun.">
        <title>Phylogenomics reveals the evolutionary origins of lichenization in chlorophyte algae.</title>
        <authorList>
            <person name="Puginier C."/>
            <person name="Libourel C."/>
            <person name="Otte J."/>
            <person name="Skaloud P."/>
            <person name="Haon M."/>
            <person name="Grisel S."/>
            <person name="Petersen M."/>
            <person name="Berrin J.G."/>
            <person name="Delaux P.M."/>
            <person name="Dal Grande F."/>
            <person name="Keller J."/>
        </authorList>
    </citation>
    <scope>NUCLEOTIDE SEQUENCE [LARGE SCALE GENOMIC DNA]</scope>
    <source>
        <strain evidence="2 3">SAG 216-7</strain>
    </source>
</reference>
<accession>A0ABR2Z576</accession>
<comment type="caution">
    <text evidence="2">The sequence shown here is derived from an EMBL/GenBank/DDBJ whole genome shotgun (WGS) entry which is preliminary data.</text>
</comment>
<organism evidence="2 3">
    <name type="scientific">Coccomyxa subellipsoidea</name>
    <dbReference type="NCBI Taxonomy" id="248742"/>
    <lineage>
        <taxon>Eukaryota</taxon>
        <taxon>Viridiplantae</taxon>
        <taxon>Chlorophyta</taxon>
        <taxon>core chlorophytes</taxon>
        <taxon>Trebouxiophyceae</taxon>
        <taxon>Trebouxiophyceae incertae sedis</taxon>
        <taxon>Coccomyxaceae</taxon>
        <taxon>Coccomyxa</taxon>
    </lineage>
</organism>
<protein>
    <recommendedName>
        <fullName evidence="4">BHLH domain-containing protein</fullName>
    </recommendedName>
</protein>
<sequence length="77" mass="8357">MQCGSVELWAADPHAQGLIRRSPSASSGDNVRHANLQAAVQLITNQLEALQTALKRRRQRGQQSSLAPNLALSRIAE</sequence>
<evidence type="ECO:0000313" key="3">
    <source>
        <dbReference type="Proteomes" id="UP001491310"/>
    </source>
</evidence>
<evidence type="ECO:0000313" key="2">
    <source>
        <dbReference type="EMBL" id="KAK9918634.1"/>
    </source>
</evidence>
<name>A0ABR2Z576_9CHLO</name>
<gene>
    <name evidence="2" type="ORF">WJX75_005567</name>
</gene>